<sequence length="401" mass="43895">MTGQQQQQQSSRLNDPGVTRLRSFGDSIFGSMSARAMELGAINLGQGFPDSDGPASMLERAQEEMASGNNQYAPVQGLPELREAVARHQGRYGLHVDPDTEVLVTVGATEAITATILGLVEPGQEVIVLEPYFDSYVAAIALAGAQRVAVPLREVQCGDGRAWDVDLEALRAAVTEKTAMIVVNSPHNPTGSVLSREGLEGIAELARDRDLFVLSDEVYEHLVFSGHEHVCCASLPGMWERTITVSSAAKSFNATGWKTGWAVAPENLLRHVLKAKQFLTYVGVTPVQPAVAQALDTELSWVEDMSARLEEKVRKVATALEECGLDAYVSHGTYYVIARIPERFKDDVEFCRFLVEEVGVAAIPVSAFSDHTEQWKRFVRFACCKRDEVLDQAIERLKGAM</sequence>
<dbReference type="Pfam" id="PF00155">
    <property type="entry name" value="Aminotran_1_2"/>
    <property type="match status" value="1"/>
</dbReference>
<dbReference type="Gene3D" id="3.90.1150.10">
    <property type="entry name" value="Aspartate Aminotransferase, domain 1"/>
    <property type="match status" value="1"/>
</dbReference>
<evidence type="ECO:0000259" key="5">
    <source>
        <dbReference type="Pfam" id="PF00155"/>
    </source>
</evidence>
<evidence type="ECO:0000256" key="2">
    <source>
        <dbReference type="ARBA" id="ARBA00022576"/>
    </source>
</evidence>
<dbReference type="NCBIfam" id="NF005855">
    <property type="entry name" value="PRK07777.1"/>
    <property type="match status" value="1"/>
</dbReference>
<dbReference type="CDD" id="cd00609">
    <property type="entry name" value="AAT_like"/>
    <property type="match status" value="1"/>
</dbReference>
<dbReference type="InterPro" id="IPR051326">
    <property type="entry name" value="Kynurenine-oxoglutarate_AT"/>
</dbReference>
<evidence type="ECO:0000313" key="7">
    <source>
        <dbReference type="Proteomes" id="UP000436181"/>
    </source>
</evidence>
<dbReference type="InterPro" id="IPR015422">
    <property type="entry name" value="PyrdxlP-dep_Trfase_small"/>
</dbReference>
<organism evidence="6 7">
    <name type="scientific">Corynebacterium zhongnanshanii</name>
    <dbReference type="NCBI Taxonomy" id="2768834"/>
    <lineage>
        <taxon>Bacteria</taxon>
        <taxon>Bacillati</taxon>
        <taxon>Actinomycetota</taxon>
        <taxon>Actinomycetes</taxon>
        <taxon>Mycobacteriales</taxon>
        <taxon>Corynebacteriaceae</taxon>
        <taxon>Corynebacterium</taxon>
    </lineage>
</organism>
<feature type="domain" description="Aminotransferase class I/classII large" evidence="5">
    <location>
        <begin position="42"/>
        <end position="397"/>
    </location>
</feature>
<dbReference type="InterPro" id="IPR015421">
    <property type="entry name" value="PyrdxlP-dep_Trfase_major"/>
</dbReference>
<keyword evidence="3" id="KW-0808">Transferase</keyword>
<evidence type="ECO:0000313" key="6">
    <source>
        <dbReference type="EMBL" id="KAB3523555.1"/>
    </source>
</evidence>
<dbReference type="RefSeq" id="WP_151844207.1">
    <property type="nucleotide sequence ID" value="NZ_WBZJ01000001.1"/>
</dbReference>
<dbReference type="GO" id="GO:0008483">
    <property type="term" value="F:transaminase activity"/>
    <property type="evidence" value="ECO:0007669"/>
    <property type="project" value="UniProtKB-KW"/>
</dbReference>
<evidence type="ECO:0000256" key="3">
    <source>
        <dbReference type="ARBA" id="ARBA00022679"/>
    </source>
</evidence>
<dbReference type="InterPro" id="IPR004839">
    <property type="entry name" value="Aminotransferase_I/II_large"/>
</dbReference>
<name>A0ABQ6VGL3_9CORY</name>
<dbReference type="PANTHER" id="PTHR43807:SF20">
    <property type="entry name" value="FI04487P"/>
    <property type="match status" value="1"/>
</dbReference>
<evidence type="ECO:0000256" key="1">
    <source>
        <dbReference type="ARBA" id="ARBA00001933"/>
    </source>
</evidence>
<protein>
    <submittedName>
        <fullName evidence="6">Pyridoxal phosphate-dependent aminotransferase</fullName>
    </submittedName>
</protein>
<comment type="cofactor">
    <cofactor evidence="1">
        <name>pyridoxal 5'-phosphate</name>
        <dbReference type="ChEBI" id="CHEBI:597326"/>
    </cofactor>
</comment>
<keyword evidence="7" id="KW-1185">Reference proteome</keyword>
<accession>A0ABQ6VGL3</accession>
<proteinExistence type="predicted"/>
<comment type="caution">
    <text evidence="6">The sequence shown here is derived from an EMBL/GenBank/DDBJ whole genome shotgun (WGS) entry which is preliminary data.</text>
</comment>
<keyword evidence="2 6" id="KW-0032">Aminotransferase</keyword>
<gene>
    <name evidence="6" type="ORF">F8377_05480</name>
</gene>
<dbReference type="InterPro" id="IPR015424">
    <property type="entry name" value="PyrdxlP-dep_Trfase"/>
</dbReference>
<dbReference type="Proteomes" id="UP000436181">
    <property type="component" value="Unassembled WGS sequence"/>
</dbReference>
<reference evidence="6 7" key="1">
    <citation type="submission" date="2019-10" db="EMBL/GenBank/DDBJ databases">
        <title>Corynebacterium sp novel species isolated from the respiratory tract of Marmot.</title>
        <authorList>
            <person name="Zhang G."/>
        </authorList>
    </citation>
    <scope>NUCLEOTIDE SEQUENCE [LARGE SCALE GENOMIC DNA]</scope>
    <source>
        <strain evidence="6 7">336</strain>
    </source>
</reference>
<dbReference type="Gene3D" id="3.40.640.10">
    <property type="entry name" value="Type I PLP-dependent aspartate aminotransferase-like (Major domain)"/>
    <property type="match status" value="1"/>
</dbReference>
<dbReference type="SUPFAM" id="SSF53383">
    <property type="entry name" value="PLP-dependent transferases"/>
    <property type="match status" value="1"/>
</dbReference>
<keyword evidence="4" id="KW-0663">Pyridoxal phosphate</keyword>
<dbReference type="EMBL" id="WBZJ01000001">
    <property type="protein sequence ID" value="KAB3523555.1"/>
    <property type="molecule type" value="Genomic_DNA"/>
</dbReference>
<evidence type="ECO:0000256" key="4">
    <source>
        <dbReference type="ARBA" id="ARBA00022898"/>
    </source>
</evidence>
<dbReference type="PANTHER" id="PTHR43807">
    <property type="entry name" value="FI04487P"/>
    <property type="match status" value="1"/>
</dbReference>